<reference evidence="3" key="1">
    <citation type="submission" date="2012-03" db="EMBL/GenBank/DDBJ databases">
        <title>Complete sequence of chromosome of Deinococcus peraridilitoris DSM 19664.</title>
        <authorList>
            <person name="Lucas S."/>
            <person name="Copeland A."/>
            <person name="Lapidus A."/>
            <person name="Glavina del Rio T."/>
            <person name="Dalin E."/>
            <person name="Tice H."/>
            <person name="Bruce D."/>
            <person name="Goodwin L."/>
            <person name="Pitluck S."/>
            <person name="Peters L."/>
            <person name="Mikhailova N."/>
            <person name="Lu M."/>
            <person name="Kyrpides N."/>
            <person name="Mavromatis K."/>
            <person name="Ivanova N."/>
            <person name="Brettin T."/>
            <person name="Detter J.C."/>
            <person name="Han C."/>
            <person name="Larimer F."/>
            <person name="Land M."/>
            <person name="Hauser L."/>
            <person name="Markowitz V."/>
            <person name="Cheng J.-F."/>
            <person name="Hugenholtz P."/>
            <person name="Woyke T."/>
            <person name="Wu D."/>
            <person name="Pukall R."/>
            <person name="Steenblock K."/>
            <person name="Brambilla E."/>
            <person name="Klenk H.-P."/>
            <person name="Eisen J.A."/>
        </authorList>
    </citation>
    <scope>NUCLEOTIDE SEQUENCE [LARGE SCALE GENOMIC DNA]</scope>
    <source>
        <strain evidence="3">DSM 19664 / LMG 22246 / CIP 109416 / KR-200</strain>
    </source>
</reference>
<dbReference type="KEGG" id="dpd:Deipe_2194"/>
<dbReference type="AlphaFoldDB" id="L0A2L3"/>
<dbReference type="PATRIC" id="fig|937777.3.peg.2195"/>
<protein>
    <submittedName>
        <fullName evidence="2">Sporulation/spore germination protein</fullName>
    </submittedName>
</protein>
<organism evidence="2 3">
    <name type="scientific">Deinococcus peraridilitoris (strain DSM 19664 / LMG 22246 / CIP 109416 / KR-200)</name>
    <dbReference type="NCBI Taxonomy" id="937777"/>
    <lineage>
        <taxon>Bacteria</taxon>
        <taxon>Thermotogati</taxon>
        <taxon>Deinococcota</taxon>
        <taxon>Deinococci</taxon>
        <taxon>Deinococcales</taxon>
        <taxon>Deinococcaceae</taxon>
        <taxon>Deinococcus</taxon>
    </lineage>
</organism>
<dbReference type="Proteomes" id="UP000010467">
    <property type="component" value="Chromosome"/>
</dbReference>
<keyword evidence="3" id="KW-1185">Reference proteome</keyword>
<dbReference type="EMBL" id="CP003382">
    <property type="protein sequence ID" value="AFZ67679.1"/>
    <property type="molecule type" value="Genomic_DNA"/>
</dbReference>
<evidence type="ECO:0000313" key="3">
    <source>
        <dbReference type="Proteomes" id="UP000010467"/>
    </source>
</evidence>
<sequence>MHEPARRGSAYHEGVTDRLRRLLALLTLLAGVTASAQATTAVKLYLTAMGNGPGKQIGCGDRLVSLSRTLPFTRTPLRAALTALLESRPSSPKVYNVFERSSLRVERIDLRGGNAVVRLSGQLVLGGVCDYPRVTGQLQATARQFPSVRAACFFVDGVPLEQLLDESGRRLPVDVCTSRVRR</sequence>
<evidence type="ECO:0000259" key="1">
    <source>
        <dbReference type="SMART" id="SM00909"/>
    </source>
</evidence>
<dbReference type="eggNOG" id="ENOG502ZHS8">
    <property type="taxonomic scope" value="Bacteria"/>
</dbReference>
<dbReference type="STRING" id="937777.Deipe_2194"/>
<proteinExistence type="predicted"/>
<feature type="domain" description="GerMN" evidence="1">
    <location>
        <begin position="77"/>
        <end position="164"/>
    </location>
</feature>
<gene>
    <name evidence="2" type="ordered locus">Deipe_2194</name>
</gene>
<dbReference type="InterPro" id="IPR019606">
    <property type="entry name" value="GerMN"/>
</dbReference>
<dbReference type="HOGENOM" id="CLU_1479757_0_0_0"/>
<name>L0A2L3_DEIPD</name>
<accession>L0A2L3</accession>
<evidence type="ECO:0000313" key="2">
    <source>
        <dbReference type="EMBL" id="AFZ67679.1"/>
    </source>
</evidence>
<dbReference type="Pfam" id="PF10646">
    <property type="entry name" value="Germane"/>
    <property type="match status" value="1"/>
</dbReference>
<dbReference type="SMART" id="SM00909">
    <property type="entry name" value="Germane"/>
    <property type="match status" value="1"/>
</dbReference>